<feature type="region of interest" description="Disordered" evidence="1">
    <location>
        <begin position="179"/>
        <end position="202"/>
    </location>
</feature>
<accession>A0A5C5FPT6</accession>
<reference evidence="3 4" key="1">
    <citation type="submission" date="2019-03" db="EMBL/GenBank/DDBJ databases">
        <title>Rhodosporidium diobovatum UCD-FST 08-225 genome sequencing, assembly, and annotation.</title>
        <authorList>
            <person name="Fakankun I.U."/>
            <person name="Fristensky B."/>
            <person name="Levin D.B."/>
        </authorList>
    </citation>
    <scope>NUCLEOTIDE SEQUENCE [LARGE SCALE GENOMIC DNA]</scope>
    <source>
        <strain evidence="3 4">UCD-FST 08-225</strain>
    </source>
</reference>
<evidence type="ECO:0000313" key="4">
    <source>
        <dbReference type="Proteomes" id="UP000311382"/>
    </source>
</evidence>
<gene>
    <name evidence="3" type="ORF">DMC30DRAFT_62457</name>
</gene>
<protein>
    <recommendedName>
        <fullName evidence="5">Proteophosphoglycan ppg4</fullName>
    </recommendedName>
</protein>
<dbReference type="AlphaFoldDB" id="A0A5C5FPT6"/>
<dbReference type="Proteomes" id="UP000311382">
    <property type="component" value="Unassembled WGS sequence"/>
</dbReference>
<feature type="chain" id="PRO_5023064769" description="Proteophosphoglycan ppg4" evidence="2">
    <location>
        <begin position="20"/>
        <end position="381"/>
    </location>
</feature>
<proteinExistence type="predicted"/>
<name>A0A5C5FPT6_9BASI</name>
<sequence length="381" mass="40478">MARQALALLALAPAYFALGAPAPVTVTVPSTTRTAVETVETYIDLGPDYYVDEDYFRQEFGTVTVDGNYVVTPAPFVVEAVATTYTTPATSTVLDEAVSTSTPAAVKTTETITFPTQTVYQTEWKTITPPTSTVTSIVSASTGTAACVDYRLVFPADCCPSAYVKLSKFSRRQVDFIEDDEPVVNTPPPADDEEDEPLPDPVPIEAPPVEEPATVTVTSGEASTTQTVLTTLFEPRPEVPVSSIVYAYKGTTVTAATPTVSTTRTITQEAATPLVTVKTTRVILAEAPIQTERTTAPTPTTTVTVTSTSTLATPLATTTSTSYAQPTACVQKTVWTQKACPASVLVKNLVQDVQVTKLNLYKALGGKSVIVDCGRAGTFRY</sequence>
<dbReference type="EMBL" id="SOZI01000145">
    <property type="protein sequence ID" value="TNY18319.1"/>
    <property type="molecule type" value="Genomic_DNA"/>
</dbReference>
<organism evidence="3 4">
    <name type="scientific">Rhodotorula diobovata</name>
    <dbReference type="NCBI Taxonomy" id="5288"/>
    <lineage>
        <taxon>Eukaryota</taxon>
        <taxon>Fungi</taxon>
        <taxon>Dikarya</taxon>
        <taxon>Basidiomycota</taxon>
        <taxon>Pucciniomycotina</taxon>
        <taxon>Microbotryomycetes</taxon>
        <taxon>Sporidiobolales</taxon>
        <taxon>Sporidiobolaceae</taxon>
        <taxon>Rhodotorula</taxon>
    </lineage>
</organism>
<evidence type="ECO:0000313" key="3">
    <source>
        <dbReference type="EMBL" id="TNY18319.1"/>
    </source>
</evidence>
<feature type="signal peptide" evidence="2">
    <location>
        <begin position="1"/>
        <end position="19"/>
    </location>
</feature>
<evidence type="ECO:0000256" key="1">
    <source>
        <dbReference type="SAM" id="MobiDB-lite"/>
    </source>
</evidence>
<dbReference type="OrthoDB" id="2528819at2759"/>
<evidence type="ECO:0000256" key="2">
    <source>
        <dbReference type="SAM" id="SignalP"/>
    </source>
</evidence>
<evidence type="ECO:0008006" key="5">
    <source>
        <dbReference type="Google" id="ProtNLM"/>
    </source>
</evidence>
<comment type="caution">
    <text evidence="3">The sequence shown here is derived from an EMBL/GenBank/DDBJ whole genome shotgun (WGS) entry which is preliminary data.</text>
</comment>
<keyword evidence="4" id="KW-1185">Reference proteome</keyword>
<keyword evidence="2" id="KW-0732">Signal</keyword>